<dbReference type="SUPFAM" id="SSF53474">
    <property type="entry name" value="alpha/beta-Hydrolases"/>
    <property type="match status" value="1"/>
</dbReference>
<sequence>MLIEDIPAPQPLDEESQRFLALRREANLKDVYEGTVAEARAGRTSWRTAFKKSSPEVAIVRETTLPRLAGDGPDIPARIYRDTESGLLPSTVFLHGGGWVLGGLDHSDAVCRWIAKLSGTAVINVDYRRAPETRFPGALDDSYSVTLWASAGDDDFGLAPRTAVMGCSAGGNLAAAVALMARDRRTPAISAQVLVYPVVDTTQSTESFRTYSDGYIGSVRESQWYWTQYLGESPVEITPYAAPSLASTLAGLPTALVMTAEYDQLRDEGEIYARRLAADGVDTELVRCPGSVHTFFTMPGVFPQSDIAIARASAFLAKHLAA</sequence>
<evidence type="ECO:0000256" key="1">
    <source>
        <dbReference type="ARBA" id="ARBA00022801"/>
    </source>
</evidence>
<dbReference type="OrthoDB" id="9803828at2"/>
<dbReference type="AlphaFoldDB" id="A0A2M9BZW0"/>
<organism evidence="3 4">
    <name type="scientific">Compostimonas suwonensis</name>
    <dbReference type="NCBI Taxonomy" id="1048394"/>
    <lineage>
        <taxon>Bacteria</taxon>
        <taxon>Bacillati</taxon>
        <taxon>Actinomycetota</taxon>
        <taxon>Actinomycetes</taxon>
        <taxon>Micrococcales</taxon>
        <taxon>Microbacteriaceae</taxon>
        <taxon>Compostimonas</taxon>
    </lineage>
</organism>
<keyword evidence="1" id="KW-0378">Hydrolase</keyword>
<dbReference type="InterPro" id="IPR029058">
    <property type="entry name" value="AB_hydrolase_fold"/>
</dbReference>
<dbReference type="PANTHER" id="PTHR48081:SF8">
    <property type="entry name" value="ALPHA_BETA HYDROLASE FOLD-3 DOMAIN-CONTAINING PROTEIN-RELATED"/>
    <property type="match status" value="1"/>
</dbReference>
<dbReference type="RefSeq" id="WP_157802835.1">
    <property type="nucleotide sequence ID" value="NZ_PGFB01000002.1"/>
</dbReference>
<protein>
    <submittedName>
        <fullName evidence="3">Acetyl esterase</fullName>
    </submittedName>
</protein>
<evidence type="ECO:0000313" key="4">
    <source>
        <dbReference type="Proteomes" id="UP000230161"/>
    </source>
</evidence>
<accession>A0A2M9BZW0</accession>
<evidence type="ECO:0000259" key="2">
    <source>
        <dbReference type="Pfam" id="PF07859"/>
    </source>
</evidence>
<name>A0A2M9BZW0_9MICO</name>
<dbReference type="InterPro" id="IPR013094">
    <property type="entry name" value="AB_hydrolase_3"/>
</dbReference>
<dbReference type="Proteomes" id="UP000230161">
    <property type="component" value="Unassembled WGS sequence"/>
</dbReference>
<dbReference type="Gene3D" id="3.40.50.1820">
    <property type="entry name" value="alpha/beta hydrolase"/>
    <property type="match status" value="1"/>
</dbReference>
<gene>
    <name evidence="3" type="ORF">CLV54_1276</name>
</gene>
<evidence type="ECO:0000313" key="3">
    <source>
        <dbReference type="EMBL" id="PJJ63606.1"/>
    </source>
</evidence>
<keyword evidence="4" id="KW-1185">Reference proteome</keyword>
<feature type="domain" description="Alpha/beta hydrolase fold-3" evidence="2">
    <location>
        <begin position="92"/>
        <end position="296"/>
    </location>
</feature>
<dbReference type="InterPro" id="IPR050300">
    <property type="entry name" value="GDXG_lipolytic_enzyme"/>
</dbReference>
<dbReference type="EMBL" id="PGFB01000002">
    <property type="protein sequence ID" value="PJJ63606.1"/>
    <property type="molecule type" value="Genomic_DNA"/>
</dbReference>
<reference evidence="3 4" key="1">
    <citation type="submission" date="2017-11" db="EMBL/GenBank/DDBJ databases">
        <title>Genomic Encyclopedia of Archaeal and Bacterial Type Strains, Phase II (KMG-II): From Individual Species to Whole Genera.</title>
        <authorList>
            <person name="Goeker M."/>
        </authorList>
    </citation>
    <scope>NUCLEOTIDE SEQUENCE [LARGE SCALE GENOMIC DNA]</scope>
    <source>
        <strain evidence="3 4">DSM 25625</strain>
    </source>
</reference>
<dbReference type="GO" id="GO:0016787">
    <property type="term" value="F:hydrolase activity"/>
    <property type="evidence" value="ECO:0007669"/>
    <property type="project" value="UniProtKB-KW"/>
</dbReference>
<dbReference type="Pfam" id="PF07859">
    <property type="entry name" value="Abhydrolase_3"/>
    <property type="match status" value="1"/>
</dbReference>
<proteinExistence type="predicted"/>
<comment type="caution">
    <text evidence="3">The sequence shown here is derived from an EMBL/GenBank/DDBJ whole genome shotgun (WGS) entry which is preliminary data.</text>
</comment>
<dbReference type="PANTHER" id="PTHR48081">
    <property type="entry name" value="AB HYDROLASE SUPERFAMILY PROTEIN C4A8.06C"/>
    <property type="match status" value="1"/>
</dbReference>